<evidence type="ECO:0008006" key="4">
    <source>
        <dbReference type="Google" id="ProtNLM"/>
    </source>
</evidence>
<dbReference type="EMBL" id="MEZK01000020">
    <property type="protein sequence ID" value="OGD62569.1"/>
    <property type="molecule type" value="Genomic_DNA"/>
</dbReference>
<dbReference type="STRING" id="1797457.A2160_06010"/>
<name>A0A1F5E589_9BACT</name>
<reference evidence="2 3" key="1">
    <citation type="journal article" date="2016" name="Nat. Commun.">
        <title>Thousands of microbial genomes shed light on interconnected biogeochemical processes in an aquifer system.</title>
        <authorList>
            <person name="Anantharaman K."/>
            <person name="Brown C.T."/>
            <person name="Hug L.A."/>
            <person name="Sharon I."/>
            <person name="Castelle C.J."/>
            <person name="Probst A.J."/>
            <person name="Thomas B.C."/>
            <person name="Singh A."/>
            <person name="Wilkins M.J."/>
            <person name="Karaoz U."/>
            <person name="Brodie E.L."/>
            <person name="Williams K.H."/>
            <person name="Hubbard S.S."/>
            <person name="Banfield J.F."/>
        </authorList>
    </citation>
    <scope>NUCLEOTIDE SEQUENCE [LARGE SCALE GENOMIC DNA]</scope>
</reference>
<organism evidence="2 3">
    <name type="scientific">Candidatus Beckwithbacteria bacterium RBG_13_42_9</name>
    <dbReference type="NCBI Taxonomy" id="1797457"/>
    <lineage>
        <taxon>Bacteria</taxon>
        <taxon>Candidatus Beckwithiibacteriota</taxon>
    </lineage>
</organism>
<comment type="caution">
    <text evidence="2">The sequence shown here is derived from an EMBL/GenBank/DDBJ whole genome shotgun (WGS) entry which is preliminary data.</text>
</comment>
<feature type="transmembrane region" description="Helical" evidence="1">
    <location>
        <begin position="12"/>
        <end position="32"/>
    </location>
</feature>
<dbReference type="AlphaFoldDB" id="A0A1F5E589"/>
<accession>A0A1F5E589</accession>
<sequence>MKLKYCFLQKGQIGLIMVLILAIGLTVGLAIVSQSLTSISVTETEEKSIRAFNAAEAGIEEILKQSTITAGATNVNVGDLTAQVNVTSKNDQRITLEANETMEVPLAGGTATSVKISWVDKNDTLQNPGTCQEGEAQAPASIEVLRLKDVNGAIVPYRYLYNACAGLDAINGFTTSDPAIQAGTDPYLQEVNFTDIDGDEAHATHDVVLRIRVFYNKATVAVVAGNGELPIQEYQMVSTVTTNTGETKSVEVTKTVESWPDIFDYVLFSGSTLTK</sequence>
<gene>
    <name evidence="2" type="ORF">A2160_06010</name>
</gene>
<keyword evidence="1" id="KW-1133">Transmembrane helix</keyword>
<protein>
    <recommendedName>
        <fullName evidence="4">Type 4 fimbrial biogenesis protein PilX N-terminal domain-containing protein</fullName>
    </recommendedName>
</protein>
<keyword evidence="1" id="KW-0812">Transmembrane</keyword>
<proteinExistence type="predicted"/>
<evidence type="ECO:0000256" key="1">
    <source>
        <dbReference type="SAM" id="Phobius"/>
    </source>
</evidence>
<keyword evidence="1" id="KW-0472">Membrane</keyword>
<evidence type="ECO:0000313" key="2">
    <source>
        <dbReference type="EMBL" id="OGD62569.1"/>
    </source>
</evidence>
<dbReference type="Proteomes" id="UP000177006">
    <property type="component" value="Unassembled WGS sequence"/>
</dbReference>
<evidence type="ECO:0000313" key="3">
    <source>
        <dbReference type="Proteomes" id="UP000177006"/>
    </source>
</evidence>